<dbReference type="Proteomes" id="UP000887572">
    <property type="component" value="Unplaced"/>
</dbReference>
<evidence type="ECO:0000313" key="2">
    <source>
        <dbReference type="Proteomes" id="UP000887572"/>
    </source>
</evidence>
<sequence>MTLRQNGPKSALCVLDGQKVPDFVEHIFEGVARPRQRRRRRPRRRRLNGTEWDGRSKDARAKLLRKLVRGGGGGGKDNTKMFVVGVQCVCLCGKCGFIRRHAAAAHVQTDRTEQASRTDGQDEIVHVYCLRPMADRRTEEDEIVHRLHVGCTKTKKQTDRLLLDLDGPLQILCGQGASNEFDMYNSLTQCAAAAILLCLFLLVSGSDNDAKLDPSMTPKQFNPSAFPAMPPELEKVLPADVVQKLKAVHGDKSLSIMQKQDKIDRIMSALPGEILDQIPAPPGFERLPDEVKARLKKINRQTDKPWADKQKELQAYVKTLPQEQRAILMMGPMGGPPPPPPSFGRRR</sequence>
<feature type="region of interest" description="Disordered" evidence="1">
    <location>
        <begin position="33"/>
        <end position="53"/>
    </location>
</feature>
<dbReference type="WBParaSite" id="Gr19_v10_g14583.t1">
    <property type="protein sequence ID" value="Gr19_v10_g14583.t1"/>
    <property type="gene ID" value="Gr19_v10_g14583"/>
</dbReference>
<evidence type="ECO:0000313" key="3">
    <source>
        <dbReference type="WBParaSite" id="Gr19_v10_g14583.t1"/>
    </source>
</evidence>
<organism evidence="2 3">
    <name type="scientific">Globodera rostochiensis</name>
    <name type="common">Golden nematode worm</name>
    <name type="synonym">Heterodera rostochiensis</name>
    <dbReference type="NCBI Taxonomy" id="31243"/>
    <lineage>
        <taxon>Eukaryota</taxon>
        <taxon>Metazoa</taxon>
        <taxon>Ecdysozoa</taxon>
        <taxon>Nematoda</taxon>
        <taxon>Chromadorea</taxon>
        <taxon>Rhabditida</taxon>
        <taxon>Tylenchina</taxon>
        <taxon>Tylenchomorpha</taxon>
        <taxon>Tylenchoidea</taxon>
        <taxon>Heteroderidae</taxon>
        <taxon>Heteroderinae</taxon>
        <taxon>Globodera</taxon>
    </lineage>
</organism>
<accession>A0A914H6Z7</accession>
<reference evidence="3" key="1">
    <citation type="submission" date="2022-11" db="UniProtKB">
        <authorList>
            <consortium name="WormBaseParasite"/>
        </authorList>
    </citation>
    <scope>IDENTIFICATION</scope>
</reference>
<feature type="compositionally biased region" description="Basic residues" evidence="1">
    <location>
        <begin position="34"/>
        <end position="47"/>
    </location>
</feature>
<protein>
    <submittedName>
        <fullName evidence="3">Uncharacterized protein</fullName>
    </submittedName>
</protein>
<dbReference type="AlphaFoldDB" id="A0A914H6Z7"/>
<proteinExistence type="predicted"/>
<name>A0A914H6Z7_GLORO</name>
<keyword evidence="2" id="KW-1185">Reference proteome</keyword>
<evidence type="ECO:0000256" key="1">
    <source>
        <dbReference type="SAM" id="MobiDB-lite"/>
    </source>
</evidence>